<dbReference type="EMBL" id="PFFD01000081">
    <property type="protein sequence ID" value="PIV87041.1"/>
    <property type="molecule type" value="Genomic_DNA"/>
</dbReference>
<proteinExistence type="predicted"/>
<dbReference type="AlphaFoldDB" id="A0A2M7FDF8"/>
<accession>A0A2M7FDF8</accession>
<sequence>MNAHSQKGHIVANKISLPDLCLRISNGTPTKFDDNIVANICRGHAEFLADALLELMDNEPCLRKVLSKKFYKYRELSSGECDEMVAMFFRLHGKFPKSK</sequence>
<name>A0A2M7FDF8_9BACT</name>
<gene>
    <name evidence="1" type="ORF">COW49_01765</name>
</gene>
<evidence type="ECO:0000313" key="1">
    <source>
        <dbReference type="EMBL" id="PIV87041.1"/>
    </source>
</evidence>
<evidence type="ECO:0000313" key="2">
    <source>
        <dbReference type="Proteomes" id="UP000228497"/>
    </source>
</evidence>
<protein>
    <submittedName>
        <fullName evidence="1">Uncharacterized protein</fullName>
    </submittedName>
</protein>
<dbReference type="Proteomes" id="UP000228497">
    <property type="component" value="Unassembled WGS sequence"/>
</dbReference>
<comment type="caution">
    <text evidence="1">The sequence shown here is derived from an EMBL/GenBank/DDBJ whole genome shotgun (WGS) entry which is preliminary data.</text>
</comment>
<organism evidence="1 2">
    <name type="scientific">Candidatus Kaiserbacteria bacterium CG17_big_fil_post_rev_8_21_14_2_50_51_7</name>
    <dbReference type="NCBI Taxonomy" id="1974613"/>
    <lineage>
        <taxon>Bacteria</taxon>
        <taxon>Candidatus Kaiseribacteriota</taxon>
    </lineage>
</organism>
<reference evidence="2" key="1">
    <citation type="submission" date="2017-09" db="EMBL/GenBank/DDBJ databases">
        <title>Depth-based differentiation of microbial function through sediment-hosted aquifers and enrichment of novel symbionts in the deep terrestrial subsurface.</title>
        <authorList>
            <person name="Probst A.J."/>
            <person name="Ladd B."/>
            <person name="Jarett J.K."/>
            <person name="Geller-Mcgrath D.E."/>
            <person name="Sieber C.M.K."/>
            <person name="Emerson J.B."/>
            <person name="Anantharaman K."/>
            <person name="Thomas B.C."/>
            <person name="Malmstrom R."/>
            <person name="Stieglmeier M."/>
            <person name="Klingl A."/>
            <person name="Woyke T."/>
            <person name="Ryan C.M."/>
            <person name="Banfield J.F."/>
        </authorList>
    </citation>
    <scope>NUCLEOTIDE SEQUENCE [LARGE SCALE GENOMIC DNA]</scope>
</reference>